<dbReference type="EMBL" id="PRLM01000002">
    <property type="protein sequence ID" value="RYC74992.1"/>
    <property type="molecule type" value="Genomic_DNA"/>
</dbReference>
<keyword evidence="3 8" id="KW-0808">Transferase</keyword>
<proteinExistence type="inferred from homology"/>
<evidence type="ECO:0000313" key="8">
    <source>
        <dbReference type="EMBL" id="RYC74992.1"/>
    </source>
</evidence>
<name>A0ABY0FPL8_9BACT</name>
<dbReference type="InterPro" id="IPR016181">
    <property type="entry name" value="Acyl_CoA_acyltransferase"/>
</dbReference>
<evidence type="ECO:0000256" key="1">
    <source>
        <dbReference type="ARBA" id="ARBA00009943"/>
    </source>
</evidence>
<keyword evidence="6 8" id="KW-0012">Acyltransferase</keyword>
<dbReference type="RefSeq" id="WP_129734641.1">
    <property type="nucleotide sequence ID" value="NZ_PRLM01000002.1"/>
</dbReference>
<dbReference type="SUPFAM" id="SSF55729">
    <property type="entry name" value="Acyl-CoA N-acyltransferases (Nat)"/>
    <property type="match status" value="2"/>
</dbReference>
<dbReference type="Proteomes" id="UP001191019">
    <property type="component" value="Unassembled WGS sequence"/>
</dbReference>
<keyword evidence="5" id="KW-0573">Peptidoglycan synthesis</keyword>
<organism evidence="8 9">
    <name type="scientific">Candidatus Nanosyncoccus alces</name>
    <dbReference type="NCBI Taxonomy" id="2171997"/>
    <lineage>
        <taxon>Bacteria</taxon>
        <taxon>Candidatus Saccharimonadota</taxon>
        <taxon>Candidatus Nanosyncoccalia</taxon>
        <taxon>Candidatus Nanosyncoccales</taxon>
        <taxon>Candidatus Nanosyncoccaceae</taxon>
        <taxon>Candidatus Nanosyncoccus</taxon>
    </lineage>
</organism>
<comment type="similarity">
    <text evidence="1">Belongs to the FemABX family.</text>
</comment>
<keyword evidence="7" id="KW-0961">Cell wall biogenesis/degradation</keyword>
<accession>A0ABY0FPL8</accession>
<dbReference type="PANTHER" id="PTHR36174">
    <property type="entry name" value="LIPID II:GLYCINE GLYCYLTRANSFERASE"/>
    <property type="match status" value="1"/>
</dbReference>
<keyword evidence="9" id="KW-1185">Reference proteome</keyword>
<dbReference type="Pfam" id="PF02388">
    <property type="entry name" value="FemAB"/>
    <property type="match status" value="1"/>
</dbReference>
<evidence type="ECO:0000313" key="9">
    <source>
        <dbReference type="Proteomes" id="UP001191019"/>
    </source>
</evidence>
<comment type="caution">
    <text evidence="8">The sequence shown here is derived from an EMBL/GenBank/DDBJ whole genome shotgun (WGS) entry which is preliminary data.</text>
</comment>
<keyword evidence="2" id="KW-0963">Cytoplasm</keyword>
<protein>
    <submittedName>
        <fullName evidence="8">Aminoacyltransferase FemB</fullName>
        <ecNumber evidence="8">2.3.2.18</ecNumber>
    </submittedName>
</protein>
<reference evidence="8 9" key="2">
    <citation type="journal article" date="2020" name="Cell Rep.">
        <title>Acquisition and Adaptation of Ultra-small Parasitic Reduced Genome Bacteria to Mammalian Hosts.</title>
        <authorList>
            <person name="McLean J.S."/>
            <person name="Bor B."/>
            <person name="Kerns K.A."/>
            <person name="Liu Q."/>
            <person name="To T.T."/>
            <person name="Solden L."/>
            <person name="Hendrickson E.L."/>
            <person name="Wrighton K."/>
            <person name="Shi W."/>
            <person name="He X."/>
        </authorList>
    </citation>
    <scope>NUCLEOTIDE SEQUENCE [LARGE SCALE GENOMIC DNA]</scope>
    <source>
        <strain evidence="8 9">TM7_G3_2_Rum_HOT_351B</strain>
    </source>
</reference>
<dbReference type="InterPro" id="IPR003447">
    <property type="entry name" value="FEMABX"/>
</dbReference>
<dbReference type="InterPro" id="IPR050644">
    <property type="entry name" value="PG_Glycine_Bridge_Synth"/>
</dbReference>
<evidence type="ECO:0000256" key="7">
    <source>
        <dbReference type="ARBA" id="ARBA00023316"/>
    </source>
</evidence>
<gene>
    <name evidence="8" type="primary">femB</name>
    <name evidence="8" type="ORF">G3RUM_00272</name>
</gene>
<reference evidence="8 9" key="1">
    <citation type="journal article" date="2018" name="bioRxiv">
        <title>Evidence of independent acquisition and adaption of ultra-small bacteria to human hosts across the highly diverse yet reduced genomes of the phylum Saccharibacteria.</title>
        <authorList>
            <person name="McLean J.S."/>
            <person name="Bor B."/>
            <person name="To T.T."/>
            <person name="Liu Q."/>
            <person name="Kearns K.A."/>
            <person name="Solden L.M."/>
            <person name="Wrighton K.C."/>
            <person name="He X."/>
            <person name="Shi W."/>
        </authorList>
    </citation>
    <scope>NUCLEOTIDE SEQUENCE [LARGE SCALE GENOMIC DNA]</scope>
    <source>
        <strain evidence="8 9">TM7_G3_2_Rum_HOT_351B</strain>
    </source>
</reference>
<dbReference type="PROSITE" id="PS51191">
    <property type="entry name" value="FEMABX"/>
    <property type="match status" value="1"/>
</dbReference>
<evidence type="ECO:0000256" key="5">
    <source>
        <dbReference type="ARBA" id="ARBA00022984"/>
    </source>
</evidence>
<evidence type="ECO:0000256" key="6">
    <source>
        <dbReference type="ARBA" id="ARBA00023315"/>
    </source>
</evidence>
<dbReference type="PANTHER" id="PTHR36174:SF2">
    <property type="entry name" value="AMINOACYLTRANSFERASE FEMA"/>
    <property type="match status" value="1"/>
</dbReference>
<dbReference type="GO" id="GO:0016746">
    <property type="term" value="F:acyltransferase activity"/>
    <property type="evidence" value="ECO:0007669"/>
    <property type="project" value="UniProtKB-KW"/>
</dbReference>
<dbReference type="Gene3D" id="3.40.630.30">
    <property type="match status" value="2"/>
</dbReference>
<sequence>MDFVTLSEEEFRQFADQHPEKSFMQTPEIAHLREQNSWVPYYFGVKKDRKIIAATLVVAKPTFLGKATFYAPGGPLVDYEDFGLLSFFTKNLKNYMKHHNGYVFHIDPYYELIERDRNGELVENGFDHQKAVANLKTLGFCSLPTSSQPKYLFVLDINDRTPDELLMSFKRNTRNHVRKAEKMGVKVRELEREELDKLKQITKATSERRHFTDRPLAYYQQMYDLFHDRGEVKFMVAEAKIGDKLTPLSAAMFMTYGDEVIYLFSGSDEKYMREYNAQYAIQWHMIKYAAEHGYKKYNFYGIQGLPDPNAKDYGIYEFKKGFGGHVVELLGSYELPLSPLYYLHSLLSKLRKAHIVL</sequence>
<evidence type="ECO:0000256" key="3">
    <source>
        <dbReference type="ARBA" id="ARBA00022679"/>
    </source>
</evidence>
<evidence type="ECO:0000256" key="4">
    <source>
        <dbReference type="ARBA" id="ARBA00022960"/>
    </source>
</evidence>
<keyword evidence="4" id="KW-0133">Cell shape</keyword>
<evidence type="ECO:0000256" key="2">
    <source>
        <dbReference type="ARBA" id="ARBA00022490"/>
    </source>
</evidence>
<dbReference type="EC" id="2.3.2.18" evidence="8"/>